<reference evidence="1" key="1">
    <citation type="submission" date="2023-04" db="EMBL/GenBank/DDBJ databases">
        <title>Candida boidinii NBRC 1967.</title>
        <authorList>
            <person name="Ichikawa N."/>
            <person name="Sato H."/>
            <person name="Tonouchi N."/>
        </authorList>
    </citation>
    <scope>NUCLEOTIDE SEQUENCE</scope>
    <source>
        <strain evidence="1">NBRC 1967</strain>
    </source>
</reference>
<comment type="caution">
    <text evidence="1">The sequence shown here is derived from an EMBL/GenBank/DDBJ whole genome shotgun (WGS) entry which is preliminary data.</text>
</comment>
<gene>
    <name evidence="1" type="ORF">Cboi01_000472700</name>
</gene>
<name>A0ACB5U0R6_CANBO</name>
<sequence>MKSRLLLPVNNGNNSGNNGKETVWVRRWLFIKEGVFGLLSLSPNGKFVQESDKIGVLLCNVRYAPEEDRRFTFEIKTYQTSIVLQAETLTELKSWLNIFKRMKLSALSLQEQNIESIATGRYAPMLEQLAMTPIVAKDVELVTLNKENEEISGYIEDIYAKRYLSKRTGGIQIESDKFFDSPIYTQVTNLSCVARSFLTPTIIPNAITSNVWGFVNWGLYYILDGVTQPNISVDLQRWLLHPNSNNNNNNNIQGQSNNNLGQGRNSFPRFFSPYPEGYSGSLELADSKMKATFESAISPNEFTVLRFRCAWCPNAKQELLCHVYVTQHKMYIYTNNCGLISLALVQLVNFLNAEIIEKEEFDILKIYSVAGISIKFKIYLGSSKIIRDQLNFLIRNITSQKPFGLSEIFKELNKIKVILEKDENSKVIDNTKLDPRLQNPSLLTVANNSAYSNTKMKLNYADSMNLCWMSKYDVSAKALFHILVGDQSFLLQSILPLADSSDVFLKHTTWRCNSRQQLIRNVWSNGPQGLAVEQFIDQMRLDF</sequence>
<accession>A0ACB5U0R6</accession>
<dbReference type="Proteomes" id="UP001165101">
    <property type="component" value="Unassembled WGS sequence"/>
</dbReference>
<evidence type="ECO:0000313" key="2">
    <source>
        <dbReference type="Proteomes" id="UP001165101"/>
    </source>
</evidence>
<organism evidence="1 2">
    <name type="scientific">Candida boidinii</name>
    <name type="common">Yeast</name>
    <dbReference type="NCBI Taxonomy" id="5477"/>
    <lineage>
        <taxon>Eukaryota</taxon>
        <taxon>Fungi</taxon>
        <taxon>Dikarya</taxon>
        <taxon>Ascomycota</taxon>
        <taxon>Saccharomycotina</taxon>
        <taxon>Pichiomycetes</taxon>
        <taxon>Pichiales</taxon>
        <taxon>Pichiaceae</taxon>
        <taxon>Ogataea</taxon>
        <taxon>Ogataea/Candida clade</taxon>
    </lineage>
</organism>
<proteinExistence type="predicted"/>
<dbReference type="EMBL" id="BSXV01003193">
    <property type="protein sequence ID" value="GME97788.1"/>
    <property type="molecule type" value="Genomic_DNA"/>
</dbReference>
<protein>
    <submittedName>
        <fullName evidence="1">Unnamed protein product</fullName>
    </submittedName>
</protein>
<keyword evidence="2" id="KW-1185">Reference proteome</keyword>
<evidence type="ECO:0000313" key="1">
    <source>
        <dbReference type="EMBL" id="GME97788.1"/>
    </source>
</evidence>